<proteinExistence type="predicted"/>
<dbReference type="Proteomes" id="UP001177023">
    <property type="component" value="Unassembled WGS sequence"/>
</dbReference>
<name>A0AA36CFJ1_9BILA</name>
<feature type="compositionally biased region" description="Polar residues" evidence="1">
    <location>
        <begin position="72"/>
        <end position="84"/>
    </location>
</feature>
<dbReference type="AlphaFoldDB" id="A0AA36CFJ1"/>
<protein>
    <submittedName>
        <fullName evidence="2">Uncharacterized protein</fullName>
    </submittedName>
</protein>
<gene>
    <name evidence="2" type="ORF">MSPICULIGERA_LOCUS6415</name>
</gene>
<accession>A0AA36CFJ1</accession>
<feature type="compositionally biased region" description="Polar residues" evidence="1">
    <location>
        <begin position="31"/>
        <end position="56"/>
    </location>
</feature>
<dbReference type="EMBL" id="CATQJA010001597">
    <property type="protein sequence ID" value="CAJ0567882.1"/>
    <property type="molecule type" value="Genomic_DNA"/>
</dbReference>
<organism evidence="2 3">
    <name type="scientific">Mesorhabditis spiculigera</name>
    <dbReference type="NCBI Taxonomy" id="96644"/>
    <lineage>
        <taxon>Eukaryota</taxon>
        <taxon>Metazoa</taxon>
        <taxon>Ecdysozoa</taxon>
        <taxon>Nematoda</taxon>
        <taxon>Chromadorea</taxon>
        <taxon>Rhabditida</taxon>
        <taxon>Rhabditina</taxon>
        <taxon>Rhabditomorpha</taxon>
        <taxon>Rhabditoidea</taxon>
        <taxon>Rhabditidae</taxon>
        <taxon>Mesorhabditinae</taxon>
        <taxon>Mesorhabditis</taxon>
    </lineage>
</organism>
<evidence type="ECO:0000313" key="2">
    <source>
        <dbReference type="EMBL" id="CAJ0567882.1"/>
    </source>
</evidence>
<evidence type="ECO:0000256" key="1">
    <source>
        <dbReference type="SAM" id="MobiDB-lite"/>
    </source>
</evidence>
<sequence>MSSRPSVAVCTQAATHHRSDGDSPSDHKAKMSSSLRPSVNPADNYNVSSRSEWSSGNPPPGFNGQMMPGTTPADNYNVNSSTSWSSGNPPPNFNPNAPFGGSVFG</sequence>
<reference evidence="2" key="1">
    <citation type="submission" date="2023-06" db="EMBL/GenBank/DDBJ databases">
        <authorList>
            <person name="Delattre M."/>
        </authorList>
    </citation>
    <scope>NUCLEOTIDE SEQUENCE</scope>
    <source>
        <strain evidence="2">AF72</strain>
    </source>
</reference>
<evidence type="ECO:0000313" key="3">
    <source>
        <dbReference type="Proteomes" id="UP001177023"/>
    </source>
</evidence>
<keyword evidence="3" id="KW-1185">Reference proteome</keyword>
<feature type="region of interest" description="Disordered" evidence="1">
    <location>
        <begin position="1"/>
        <end position="105"/>
    </location>
</feature>
<feature type="compositionally biased region" description="Low complexity" evidence="1">
    <location>
        <begin position="94"/>
        <end position="105"/>
    </location>
</feature>
<feature type="non-terminal residue" evidence="2">
    <location>
        <position position="1"/>
    </location>
</feature>
<feature type="compositionally biased region" description="Basic and acidic residues" evidence="1">
    <location>
        <begin position="17"/>
        <end position="29"/>
    </location>
</feature>
<comment type="caution">
    <text evidence="2">The sequence shown here is derived from an EMBL/GenBank/DDBJ whole genome shotgun (WGS) entry which is preliminary data.</text>
</comment>